<dbReference type="Proteomes" id="UP000007875">
    <property type="component" value="Unassembled WGS sequence"/>
</dbReference>
<reference evidence="8" key="2">
    <citation type="submission" date="2025-08" db="UniProtKB">
        <authorList>
            <consortium name="Ensembl"/>
        </authorList>
    </citation>
    <scope>IDENTIFICATION</scope>
</reference>
<reference evidence="9" key="1">
    <citation type="submission" date="2003-08" db="EMBL/GenBank/DDBJ databases">
        <authorList>
            <person name="Birren B."/>
            <person name="Nusbaum C."/>
            <person name="Abebe A."/>
            <person name="Abouelleil A."/>
            <person name="Adekoya E."/>
            <person name="Ait-zahra M."/>
            <person name="Allen N."/>
            <person name="Allen T."/>
            <person name="An P."/>
            <person name="Anderson M."/>
            <person name="Anderson S."/>
            <person name="Arachchi H."/>
            <person name="Armbruster J."/>
            <person name="Bachantsang P."/>
            <person name="Baldwin J."/>
            <person name="Barry A."/>
            <person name="Bayul T."/>
            <person name="Blitshsteyn B."/>
            <person name="Bloom T."/>
            <person name="Blye J."/>
            <person name="Boguslavskiy L."/>
            <person name="Borowsky M."/>
            <person name="Boukhgalter B."/>
            <person name="Brunache A."/>
            <person name="Butler J."/>
            <person name="Calixte N."/>
            <person name="Calvo S."/>
            <person name="Camarata J."/>
            <person name="Campo K."/>
            <person name="Chang J."/>
            <person name="Cheshatsang Y."/>
            <person name="Citroen M."/>
            <person name="Collymore A."/>
            <person name="Considine T."/>
            <person name="Cook A."/>
            <person name="Cooke P."/>
            <person name="Corum B."/>
            <person name="Cuomo C."/>
            <person name="David R."/>
            <person name="Dawoe T."/>
            <person name="Degray S."/>
            <person name="Dodge S."/>
            <person name="Dooley K."/>
            <person name="Dorje P."/>
            <person name="Dorjee K."/>
            <person name="Dorris L."/>
            <person name="Duffey N."/>
            <person name="Dupes A."/>
            <person name="Elkins T."/>
            <person name="Engels R."/>
            <person name="Erickson J."/>
            <person name="Farina A."/>
            <person name="Faro S."/>
            <person name="Ferreira P."/>
            <person name="Fischer H."/>
            <person name="Fitzgerald M."/>
            <person name="Foley K."/>
            <person name="Gage D."/>
            <person name="Galagan J."/>
            <person name="Gearin G."/>
            <person name="Gnerre S."/>
            <person name="Gnirke A."/>
            <person name="Goyette A."/>
            <person name="Graham J."/>
            <person name="Grandbois E."/>
            <person name="Gyaltsen K."/>
            <person name="Hafez N."/>
            <person name="Hagopian D."/>
            <person name="Hagos B."/>
            <person name="Hall J."/>
            <person name="Hatcher B."/>
            <person name="Heller A."/>
            <person name="Higgins H."/>
            <person name="Honan T."/>
            <person name="Horn A."/>
            <person name="Houde N."/>
            <person name="Hughes L."/>
            <person name="Hulme W."/>
            <person name="Husby E."/>
            <person name="Iliev I."/>
            <person name="Jaffe D."/>
            <person name="Jones C."/>
            <person name="Kamal M."/>
            <person name="Kamat A."/>
            <person name="Kamvysselis M."/>
            <person name="Karlsson E."/>
            <person name="Kells C."/>
            <person name="Kieu A."/>
            <person name="Kisner P."/>
            <person name="Kodira C."/>
            <person name="Kulbokas E."/>
            <person name="Labutti K."/>
            <person name="Lama D."/>
            <person name="Landers T."/>
            <person name="Leger J."/>
            <person name="Levine S."/>
            <person name="Lewis D."/>
            <person name="Lewis T."/>
            <person name="Lindblad-toh K."/>
            <person name="Liu X."/>
            <person name="Lokyitsang T."/>
            <person name="Lokyitsang Y."/>
            <person name="Lucien O."/>
            <person name="Lui A."/>
            <person name="Ma L.J."/>
            <person name="Mabbitt R."/>
            <person name="Macdonald J."/>
            <person name="Maclean C."/>
            <person name="Major J."/>
            <person name="Manning J."/>
            <person name="Marabella R."/>
            <person name="Maru K."/>
            <person name="Matthews C."/>
            <person name="Mauceli E."/>
            <person name="Mccarthy M."/>
            <person name="Mcdonough S."/>
            <person name="Mcghee T."/>
            <person name="Meldrim J."/>
            <person name="Meneus L."/>
            <person name="Mesirov J."/>
            <person name="Mihalev A."/>
            <person name="Mihova T."/>
            <person name="Mikkelsen T."/>
            <person name="Mlenga V."/>
            <person name="Moru K."/>
            <person name="Mozes J."/>
            <person name="Mulrain L."/>
            <person name="Munson G."/>
            <person name="Naylor J."/>
            <person name="Newes C."/>
            <person name="Nguyen C."/>
            <person name="Nguyen N."/>
            <person name="Nguyen T."/>
            <person name="Nicol R."/>
            <person name="Nielsen C."/>
            <person name="Nizzari M."/>
            <person name="Norbu C."/>
            <person name="Norbu N."/>
            <person name="O'donnell P."/>
            <person name="Okoawo O."/>
            <person name="O'leary S."/>
            <person name="Omotosho B."/>
            <person name="O'neill K."/>
            <person name="Osman S."/>
            <person name="Parker S."/>
            <person name="Perrin D."/>
            <person name="Phunkhang P."/>
            <person name="Piqani B."/>
            <person name="Purcell S."/>
            <person name="Rachupka T."/>
            <person name="Ramasamy U."/>
            <person name="Rameau R."/>
            <person name="Ray V."/>
            <person name="Raymond C."/>
            <person name="Retta R."/>
            <person name="Richardson S."/>
            <person name="Rise C."/>
            <person name="Rodriguez J."/>
            <person name="Rogers J."/>
            <person name="Rogov P."/>
            <person name="Rutman M."/>
            <person name="Schupbach R."/>
            <person name="Seaman C."/>
            <person name="Settipalli S."/>
            <person name="Sharpe T."/>
            <person name="Sheridan J."/>
            <person name="Sherpa N."/>
            <person name="Shi J."/>
            <person name="Smirnov S."/>
            <person name="Smith C."/>
            <person name="Sougnez C."/>
            <person name="Spencer B."/>
            <person name="Stalker J."/>
            <person name="Stange-thomann N."/>
            <person name="Stavropoulos S."/>
            <person name="Stetson K."/>
            <person name="Stone C."/>
            <person name="Stone S."/>
            <person name="Stubbs M."/>
            <person name="Talamas J."/>
            <person name="Tchuinga P."/>
            <person name="Tenzing P."/>
            <person name="Tesfaye S."/>
            <person name="Theodore J."/>
            <person name="Thoulutsang Y."/>
            <person name="Topham K."/>
            <person name="Towey S."/>
            <person name="Tsamla T."/>
            <person name="Tsomo N."/>
            <person name="Vallee D."/>
            <person name="Vassiliev H."/>
            <person name="Venkataraman V."/>
            <person name="Vinson J."/>
            <person name="Vo A."/>
            <person name="Wade C."/>
            <person name="Wang S."/>
            <person name="Wangchuk T."/>
            <person name="Wangdi T."/>
            <person name="Whittaker C."/>
            <person name="Wilkinson J."/>
            <person name="Wu Y."/>
            <person name="Wyman D."/>
            <person name="Yadav S."/>
            <person name="Yang S."/>
            <person name="Yang X."/>
            <person name="Yeager S."/>
            <person name="Yee E."/>
            <person name="Young G."/>
            <person name="Zainoun J."/>
            <person name="Zembeck L."/>
            <person name="Zimmer A."/>
            <person name="Zody M."/>
            <person name="Lander E."/>
        </authorList>
    </citation>
    <scope>NUCLEOTIDE SEQUENCE [LARGE SCALE GENOMIC DNA]</scope>
</reference>
<feature type="transmembrane region" description="Helical" evidence="6">
    <location>
        <begin position="124"/>
        <end position="148"/>
    </location>
</feature>
<evidence type="ECO:0000256" key="7">
    <source>
        <dbReference type="SAM" id="SignalP"/>
    </source>
</evidence>
<dbReference type="GO" id="GO:0007605">
    <property type="term" value="P:sensory perception of sound"/>
    <property type="evidence" value="ECO:0007669"/>
    <property type="project" value="UniProtKB-ARBA"/>
</dbReference>
<dbReference type="AlphaFoldDB" id="H2YSY7"/>
<sequence>MKKLFAFGSLVCAASAIALLSAGLGTDEWSVIQLNKNESTDSCIIQRKLGLFWGEDSNIVPCIISPGKQQYNMFATTKIAYNSGVQIATIAFLGLGILSGLLALFISAYNLFSKPYETFAGPIGLMSYFSSGLVFSLVAVIIYTIMFYTDLNDSLPEKTSSDKDITYSKENCETLSSQLGYSFYLMVGAIGPFLIGNIVVFTAGKGLKKKIKSKLCPGKFDEPDPSDTKETFDNMMF</sequence>
<dbReference type="eggNOG" id="ENOG502TBZ4">
    <property type="taxonomic scope" value="Eukaryota"/>
</dbReference>
<feature type="transmembrane region" description="Helical" evidence="6">
    <location>
        <begin position="183"/>
        <end position="204"/>
    </location>
</feature>
<name>H2YSY7_CIOSA</name>
<dbReference type="Ensembl" id="ENSCSAVT00000008556.1">
    <property type="protein sequence ID" value="ENSCSAVP00000008447.1"/>
    <property type="gene ID" value="ENSCSAVG00000005015.1"/>
</dbReference>
<evidence type="ECO:0000256" key="3">
    <source>
        <dbReference type="ARBA" id="ARBA00022692"/>
    </source>
</evidence>
<evidence type="ECO:0000256" key="6">
    <source>
        <dbReference type="SAM" id="Phobius"/>
    </source>
</evidence>
<feature type="signal peptide" evidence="7">
    <location>
        <begin position="1"/>
        <end position="16"/>
    </location>
</feature>
<keyword evidence="9" id="KW-1185">Reference proteome</keyword>
<accession>H2YSY7</accession>
<evidence type="ECO:0000256" key="2">
    <source>
        <dbReference type="ARBA" id="ARBA00005787"/>
    </source>
</evidence>
<keyword evidence="4 6" id="KW-1133">Transmembrane helix</keyword>
<reference evidence="8" key="3">
    <citation type="submission" date="2025-09" db="UniProtKB">
        <authorList>
            <consortium name="Ensembl"/>
        </authorList>
    </citation>
    <scope>IDENTIFICATION</scope>
</reference>
<dbReference type="InterPro" id="IPR026748">
    <property type="entry name" value="Clarin"/>
</dbReference>
<dbReference type="GO" id="GO:0016020">
    <property type="term" value="C:membrane"/>
    <property type="evidence" value="ECO:0007669"/>
    <property type="project" value="UniProtKB-SubCell"/>
</dbReference>
<comment type="subcellular location">
    <subcellularLocation>
        <location evidence="1">Membrane</location>
        <topology evidence="1">Multi-pass membrane protein</topology>
    </subcellularLocation>
</comment>
<dbReference type="HOGENOM" id="CLU_1179869_0_0_1"/>
<organism evidence="8 9">
    <name type="scientific">Ciona savignyi</name>
    <name type="common">Pacific transparent sea squirt</name>
    <dbReference type="NCBI Taxonomy" id="51511"/>
    <lineage>
        <taxon>Eukaryota</taxon>
        <taxon>Metazoa</taxon>
        <taxon>Chordata</taxon>
        <taxon>Tunicata</taxon>
        <taxon>Ascidiacea</taxon>
        <taxon>Phlebobranchia</taxon>
        <taxon>Cionidae</taxon>
        <taxon>Ciona</taxon>
    </lineage>
</organism>
<evidence type="ECO:0000313" key="8">
    <source>
        <dbReference type="Ensembl" id="ENSCSAVP00000008447.1"/>
    </source>
</evidence>
<dbReference type="InParanoid" id="H2YSY7"/>
<proteinExistence type="inferred from homology"/>
<keyword evidence="3 6" id="KW-0812">Transmembrane</keyword>
<protein>
    <submittedName>
        <fullName evidence="8">Uncharacterized protein</fullName>
    </submittedName>
</protein>
<dbReference type="PANTHER" id="PTHR31548:SF1">
    <property type="entry name" value="LD47387P"/>
    <property type="match status" value="1"/>
</dbReference>
<evidence type="ECO:0000256" key="5">
    <source>
        <dbReference type="ARBA" id="ARBA00023136"/>
    </source>
</evidence>
<dbReference type="PANTHER" id="PTHR31548">
    <property type="entry name" value="CLARIN"/>
    <property type="match status" value="1"/>
</dbReference>
<comment type="similarity">
    <text evidence="2">Belongs to the clarin family.</text>
</comment>
<feature type="chain" id="PRO_5003578833" evidence="7">
    <location>
        <begin position="17"/>
        <end position="237"/>
    </location>
</feature>
<evidence type="ECO:0000256" key="1">
    <source>
        <dbReference type="ARBA" id="ARBA00004141"/>
    </source>
</evidence>
<dbReference type="OMA" id="DSICHEQ"/>
<evidence type="ECO:0000256" key="4">
    <source>
        <dbReference type="ARBA" id="ARBA00022989"/>
    </source>
</evidence>
<evidence type="ECO:0000313" key="9">
    <source>
        <dbReference type="Proteomes" id="UP000007875"/>
    </source>
</evidence>
<feature type="transmembrane region" description="Helical" evidence="6">
    <location>
        <begin position="87"/>
        <end position="112"/>
    </location>
</feature>
<keyword evidence="7" id="KW-0732">Signal</keyword>
<keyword evidence="5 6" id="KW-0472">Membrane</keyword>
<dbReference type="Gene3D" id="1.20.140.150">
    <property type="match status" value="1"/>
</dbReference>